<organism evidence="1 2">
    <name type="scientific">Pseudomonas emilianonis</name>
    <dbReference type="NCBI Taxonomy" id="2915812"/>
    <lineage>
        <taxon>Bacteria</taxon>
        <taxon>Pseudomonadati</taxon>
        <taxon>Pseudomonadota</taxon>
        <taxon>Gammaproteobacteria</taxon>
        <taxon>Pseudomonadales</taxon>
        <taxon>Pseudomonadaceae</taxon>
        <taxon>Pseudomonas</taxon>
    </lineage>
</organism>
<dbReference type="RefSeq" id="WP_247397449.1">
    <property type="nucleotide sequence ID" value="NZ_JAKNRV010000031.1"/>
</dbReference>
<gene>
    <name evidence="1" type="ORF">L9Z73_06095</name>
</gene>
<protein>
    <submittedName>
        <fullName evidence="1">Uncharacterized protein</fullName>
    </submittedName>
</protein>
<comment type="caution">
    <text evidence="1">The sequence shown here is derived from an EMBL/GenBank/DDBJ whole genome shotgun (WGS) entry which is preliminary data.</text>
</comment>
<proteinExistence type="predicted"/>
<evidence type="ECO:0000313" key="2">
    <source>
        <dbReference type="Proteomes" id="UP001317085"/>
    </source>
</evidence>
<dbReference type="Proteomes" id="UP001317085">
    <property type="component" value="Unassembled WGS sequence"/>
</dbReference>
<dbReference type="EMBL" id="JAKNRV010000031">
    <property type="protein sequence ID" value="MCK1783950.1"/>
    <property type="molecule type" value="Genomic_DNA"/>
</dbReference>
<keyword evidence="2" id="KW-1185">Reference proteome</keyword>
<accession>A0ABT0EDZ7</accession>
<sequence>MNYYDGYTNRLLNDARVVKRDLTQAAESNSGADEDMAFFFDLVAKHRTSEYVFNEHTRVKHMLLKSGLDSGQ</sequence>
<name>A0ABT0EDZ7_9PSED</name>
<reference evidence="1 2" key="1">
    <citation type="submission" date="2022-02" db="EMBL/GenBank/DDBJ databases">
        <title>Comparative genomics of the first Antarctic Pseudomonas spp. capable of biotransforming 2,4,6-Trinitrotoluene.</title>
        <authorList>
            <person name="Cabrera M.A."/>
            <person name="Marquez S.L."/>
            <person name="Perez-Donoso J.M."/>
        </authorList>
    </citation>
    <scope>NUCLEOTIDE SEQUENCE [LARGE SCALE GENOMIC DNA]</scope>
    <source>
        <strain evidence="1 2">TNT11</strain>
    </source>
</reference>
<evidence type="ECO:0000313" key="1">
    <source>
        <dbReference type="EMBL" id="MCK1783950.1"/>
    </source>
</evidence>